<comment type="caution">
    <text evidence="4">The sequence shown here is derived from an EMBL/GenBank/DDBJ whole genome shotgun (WGS) entry which is preliminary data.</text>
</comment>
<keyword evidence="1 2" id="KW-0732">Signal</keyword>
<evidence type="ECO:0000313" key="4">
    <source>
        <dbReference type="EMBL" id="MFL9844203.1"/>
    </source>
</evidence>
<dbReference type="Pfam" id="PF18962">
    <property type="entry name" value="Por_Secre_tail"/>
    <property type="match status" value="1"/>
</dbReference>
<accession>A0ABW8YYP6</accession>
<protein>
    <submittedName>
        <fullName evidence="4">T9SS type A sorting domain-containing protein</fullName>
    </submittedName>
</protein>
<evidence type="ECO:0000256" key="2">
    <source>
        <dbReference type="SAM" id="SignalP"/>
    </source>
</evidence>
<name>A0ABW8YYP6_9FLAO</name>
<reference evidence="4 5" key="1">
    <citation type="submission" date="2024-06" db="EMBL/GenBank/DDBJ databases">
        <authorList>
            <person name="Kaempfer P."/>
            <person name="Viver T."/>
        </authorList>
    </citation>
    <scope>NUCLEOTIDE SEQUENCE [LARGE SCALE GENOMIC DNA]</scope>
    <source>
        <strain evidence="4 5">ST-119</strain>
    </source>
</reference>
<sequence>MKKITLFILLAVGMAANAQSFYNFSVQQQAYADLQGATSVNNGEVWDVDDFAEIAVPFYFEVNGQEVNRFIFSDDVFFLIGVGVDFDDEISNGEGVYALGVSTAWIQDRAYSTGTSVSPIGYKLEGTEGNHILKLEVKNAGLEIAAEEGNEGQYYLSFQVWLYEADQSIEYHYGANNITDLTIAAEDDFFAGLGDYDSLGIVYGNSTNPTYTEYPLEEIPEGLTLDAYPANGTVYRFGPDETAGLPALTSNKIAVYPNPASNVLNLTAGNTVISDYAIVDTTGKTISQNRVTSSGEIHINVENLAKGMYFINVNGQYIKFVKN</sequence>
<dbReference type="InterPro" id="IPR026444">
    <property type="entry name" value="Secre_tail"/>
</dbReference>
<feature type="chain" id="PRO_5047346299" evidence="2">
    <location>
        <begin position="19"/>
        <end position="323"/>
    </location>
</feature>
<dbReference type="Proteomes" id="UP001629156">
    <property type="component" value="Unassembled WGS sequence"/>
</dbReference>
<organism evidence="4 5">
    <name type="scientific">Flavobacterium rhizosphaerae</name>
    <dbReference type="NCBI Taxonomy" id="3163298"/>
    <lineage>
        <taxon>Bacteria</taxon>
        <taxon>Pseudomonadati</taxon>
        <taxon>Bacteroidota</taxon>
        <taxon>Flavobacteriia</taxon>
        <taxon>Flavobacteriales</taxon>
        <taxon>Flavobacteriaceae</taxon>
        <taxon>Flavobacterium</taxon>
    </lineage>
</organism>
<evidence type="ECO:0000259" key="3">
    <source>
        <dbReference type="Pfam" id="PF18962"/>
    </source>
</evidence>
<feature type="signal peptide" evidence="2">
    <location>
        <begin position="1"/>
        <end position="18"/>
    </location>
</feature>
<proteinExistence type="predicted"/>
<dbReference type="EMBL" id="JBELPZ010000005">
    <property type="protein sequence ID" value="MFL9844203.1"/>
    <property type="molecule type" value="Genomic_DNA"/>
</dbReference>
<evidence type="ECO:0000256" key="1">
    <source>
        <dbReference type="ARBA" id="ARBA00022729"/>
    </source>
</evidence>
<dbReference type="RefSeq" id="WP_408084455.1">
    <property type="nucleotide sequence ID" value="NZ_JBELPZ010000005.1"/>
</dbReference>
<dbReference type="NCBIfam" id="TIGR04183">
    <property type="entry name" value="Por_Secre_tail"/>
    <property type="match status" value="1"/>
</dbReference>
<evidence type="ECO:0000313" key="5">
    <source>
        <dbReference type="Proteomes" id="UP001629156"/>
    </source>
</evidence>
<gene>
    <name evidence="4" type="ORF">ABS766_07215</name>
</gene>
<keyword evidence="5" id="KW-1185">Reference proteome</keyword>
<feature type="domain" description="Secretion system C-terminal sorting" evidence="3">
    <location>
        <begin position="255"/>
        <end position="318"/>
    </location>
</feature>